<dbReference type="AlphaFoldDB" id="A0A4R3IVT4"/>
<protein>
    <submittedName>
        <fullName evidence="18">Cytochrome o ubiquinol oxidase subunit 1</fullName>
    </submittedName>
</protein>
<feature type="transmembrane region" description="Helical" evidence="16">
    <location>
        <begin position="291"/>
        <end position="314"/>
    </location>
</feature>
<dbReference type="GO" id="GO:0015990">
    <property type="term" value="P:electron transport coupled proton transport"/>
    <property type="evidence" value="ECO:0007669"/>
    <property type="project" value="TreeGrafter"/>
</dbReference>
<dbReference type="Gene3D" id="1.20.210.10">
    <property type="entry name" value="Cytochrome c oxidase-like, subunit I domain"/>
    <property type="match status" value="1"/>
</dbReference>
<feature type="transmembrane region" description="Helical" evidence="16">
    <location>
        <begin position="205"/>
        <end position="229"/>
    </location>
</feature>
<keyword evidence="19" id="KW-1185">Reference proteome</keyword>
<feature type="transmembrane region" description="Helical" evidence="16">
    <location>
        <begin position="510"/>
        <end position="530"/>
    </location>
</feature>
<dbReference type="PANTHER" id="PTHR10422">
    <property type="entry name" value="CYTOCHROME C OXIDASE SUBUNIT 1"/>
    <property type="match status" value="1"/>
</dbReference>
<evidence type="ECO:0000313" key="19">
    <source>
        <dbReference type="Proteomes" id="UP000295696"/>
    </source>
</evidence>
<keyword evidence="7 14" id="KW-0812">Transmembrane</keyword>
<reference evidence="18 19" key="1">
    <citation type="submission" date="2019-03" db="EMBL/GenBank/DDBJ databases">
        <title>Genomic Encyclopedia of Type Strains, Phase IV (KMG-IV): sequencing the most valuable type-strain genomes for metagenomic binning, comparative biology and taxonomic classification.</title>
        <authorList>
            <person name="Goeker M."/>
        </authorList>
    </citation>
    <scope>NUCLEOTIDE SEQUENCE [LARGE SCALE GENOMIC DNA]</scope>
    <source>
        <strain evidence="18 19">DSM 104836</strain>
    </source>
</reference>
<evidence type="ECO:0000256" key="1">
    <source>
        <dbReference type="ARBA" id="ARBA00004651"/>
    </source>
</evidence>
<evidence type="ECO:0000256" key="10">
    <source>
        <dbReference type="ARBA" id="ARBA00022989"/>
    </source>
</evidence>
<feature type="transmembrane region" description="Helical" evidence="16">
    <location>
        <begin position="467"/>
        <end position="490"/>
    </location>
</feature>
<dbReference type="GO" id="GO:0046872">
    <property type="term" value="F:metal ion binding"/>
    <property type="evidence" value="ECO:0007669"/>
    <property type="project" value="UniProtKB-KW"/>
</dbReference>
<evidence type="ECO:0000256" key="6">
    <source>
        <dbReference type="ARBA" id="ARBA00022660"/>
    </source>
</evidence>
<comment type="subcellular location">
    <subcellularLocation>
        <location evidence="1">Cell membrane</location>
        <topology evidence="1">Multi-pass membrane protein</topology>
    </subcellularLocation>
</comment>
<dbReference type="PROSITE" id="PS00077">
    <property type="entry name" value="COX1_CUB"/>
    <property type="match status" value="1"/>
</dbReference>
<dbReference type="InterPro" id="IPR000883">
    <property type="entry name" value="Cyt_C_Oxase_1"/>
</dbReference>
<feature type="transmembrane region" description="Helical" evidence="16">
    <location>
        <begin position="610"/>
        <end position="643"/>
    </location>
</feature>
<dbReference type="GO" id="GO:0005886">
    <property type="term" value="C:plasma membrane"/>
    <property type="evidence" value="ECO:0007669"/>
    <property type="project" value="UniProtKB-SubCell"/>
</dbReference>
<dbReference type="GO" id="GO:0020037">
    <property type="term" value="F:heme binding"/>
    <property type="evidence" value="ECO:0007669"/>
    <property type="project" value="InterPro"/>
</dbReference>
<evidence type="ECO:0000259" key="17">
    <source>
        <dbReference type="PROSITE" id="PS50855"/>
    </source>
</evidence>
<feature type="transmembrane region" description="Helical" evidence="16">
    <location>
        <begin position="33"/>
        <end position="56"/>
    </location>
</feature>
<dbReference type="PROSITE" id="PS50855">
    <property type="entry name" value="COX1"/>
    <property type="match status" value="1"/>
</dbReference>
<comment type="similarity">
    <text evidence="2 14">Belongs to the heme-copper respiratory oxidase family.</text>
</comment>
<feature type="transmembrane region" description="Helical" evidence="16">
    <location>
        <begin position="241"/>
        <end position="271"/>
    </location>
</feature>
<evidence type="ECO:0000256" key="2">
    <source>
        <dbReference type="ARBA" id="ARBA00009578"/>
    </source>
</evidence>
<feature type="transmembrane region" description="Helical" evidence="16">
    <location>
        <begin position="119"/>
        <end position="142"/>
    </location>
</feature>
<keyword evidence="9 14" id="KW-0249">Electron transport</keyword>
<feature type="transmembrane region" description="Helical" evidence="16">
    <location>
        <begin position="77"/>
        <end position="99"/>
    </location>
</feature>
<name>A0A4R3IVT4_9RHOB</name>
<dbReference type="PANTHER" id="PTHR10422:SF35">
    <property type="entry name" value="CYTOCHROME BO(3) UBIQUINOL OXIDASE SUBUNIT 1"/>
    <property type="match status" value="1"/>
</dbReference>
<feature type="transmembrane region" description="Helical" evidence="16">
    <location>
        <begin position="398"/>
        <end position="418"/>
    </location>
</feature>
<evidence type="ECO:0000256" key="8">
    <source>
        <dbReference type="ARBA" id="ARBA00022723"/>
    </source>
</evidence>
<keyword evidence="6 14" id="KW-0679">Respiratory chain</keyword>
<keyword evidence="11" id="KW-0408">Iron</keyword>
<evidence type="ECO:0000256" key="7">
    <source>
        <dbReference type="ARBA" id="ARBA00022692"/>
    </source>
</evidence>
<dbReference type="SUPFAM" id="SSF81442">
    <property type="entry name" value="Cytochrome c oxidase subunit I-like"/>
    <property type="match status" value="1"/>
</dbReference>
<keyword evidence="13 16" id="KW-0472">Membrane</keyword>
<organism evidence="18 19">
    <name type="scientific">Primorskyibacter sedentarius</name>
    <dbReference type="NCBI Taxonomy" id="745311"/>
    <lineage>
        <taxon>Bacteria</taxon>
        <taxon>Pseudomonadati</taxon>
        <taxon>Pseudomonadota</taxon>
        <taxon>Alphaproteobacteria</taxon>
        <taxon>Rhodobacterales</taxon>
        <taxon>Roseobacteraceae</taxon>
        <taxon>Primorskyibacter</taxon>
    </lineage>
</organism>
<accession>A0A4R3IVT4</accession>
<evidence type="ECO:0000256" key="14">
    <source>
        <dbReference type="RuleBase" id="RU000370"/>
    </source>
</evidence>
<evidence type="ECO:0000256" key="3">
    <source>
        <dbReference type="ARBA" id="ARBA00022448"/>
    </source>
</evidence>
<feature type="domain" description="Cytochrome oxidase subunit I profile" evidence="17">
    <location>
        <begin position="57"/>
        <end position="575"/>
    </location>
</feature>
<dbReference type="PRINTS" id="PR01165">
    <property type="entry name" value="CYCOXIDASEI"/>
</dbReference>
<dbReference type="Pfam" id="PF00115">
    <property type="entry name" value="COX1"/>
    <property type="match status" value="1"/>
</dbReference>
<evidence type="ECO:0000256" key="11">
    <source>
        <dbReference type="ARBA" id="ARBA00023004"/>
    </source>
</evidence>
<evidence type="ECO:0000256" key="15">
    <source>
        <dbReference type="SAM" id="MobiDB-lite"/>
    </source>
</evidence>
<dbReference type="EMBL" id="SLZU01000033">
    <property type="protein sequence ID" value="TCS54467.1"/>
    <property type="molecule type" value="Genomic_DNA"/>
</dbReference>
<feature type="transmembrane region" description="Helical" evidence="16">
    <location>
        <begin position="162"/>
        <end position="185"/>
    </location>
</feature>
<evidence type="ECO:0000256" key="12">
    <source>
        <dbReference type="ARBA" id="ARBA00023008"/>
    </source>
</evidence>
<dbReference type="GO" id="GO:0022904">
    <property type="term" value="P:respiratory electron transport chain"/>
    <property type="evidence" value="ECO:0007669"/>
    <property type="project" value="TreeGrafter"/>
</dbReference>
<evidence type="ECO:0000256" key="16">
    <source>
        <dbReference type="SAM" id="Phobius"/>
    </source>
</evidence>
<dbReference type="InterPro" id="IPR023616">
    <property type="entry name" value="Cyt_c_oxase-like_su1_dom"/>
</dbReference>
<keyword evidence="3 14" id="KW-0813">Transport</keyword>
<keyword evidence="8" id="KW-0479">Metal-binding</keyword>
<evidence type="ECO:0000256" key="5">
    <source>
        <dbReference type="ARBA" id="ARBA00022617"/>
    </source>
</evidence>
<feature type="transmembrane region" description="Helical" evidence="16">
    <location>
        <begin position="360"/>
        <end position="377"/>
    </location>
</feature>
<dbReference type="InterPro" id="IPR036927">
    <property type="entry name" value="Cyt_c_oxase-like_su1_sf"/>
</dbReference>
<dbReference type="Proteomes" id="UP000295696">
    <property type="component" value="Unassembled WGS sequence"/>
</dbReference>
<dbReference type="OrthoDB" id="9803294at2"/>
<feature type="transmembrane region" description="Helical" evidence="16">
    <location>
        <begin position="326"/>
        <end position="348"/>
    </location>
</feature>
<evidence type="ECO:0000313" key="18">
    <source>
        <dbReference type="EMBL" id="TCS54467.1"/>
    </source>
</evidence>
<dbReference type="InterPro" id="IPR023615">
    <property type="entry name" value="Cyt_c_Oxase_su1_BS"/>
</dbReference>
<keyword evidence="5 14" id="KW-0349">Heme</keyword>
<feature type="region of interest" description="Disordered" evidence="15">
    <location>
        <begin position="682"/>
        <end position="702"/>
    </location>
</feature>
<keyword evidence="12" id="KW-0186">Copper</keyword>
<evidence type="ECO:0000256" key="9">
    <source>
        <dbReference type="ARBA" id="ARBA00022982"/>
    </source>
</evidence>
<dbReference type="GO" id="GO:0004129">
    <property type="term" value="F:cytochrome-c oxidase activity"/>
    <property type="evidence" value="ECO:0007669"/>
    <property type="project" value="InterPro"/>
</dbReference>
<evidence type="ECO:0000256" key="4">
    <source>
        <dbReference type="ARBA" id="ARBA00022475"/>
    </source>
</evidence>
<sequence length="702" mass="77455">MNPDDTIHWLIGRLGVSSLPILPAIENPTASELVGAGAASVAIFGAIGAVIFITWLGAWKTLWFDWLTSTDHKRIGIMYIVLALVMLARGVIEGVVMRTQQAFGLDGGFLAPDHFGELFTTHGTIMIFFVAMPLIAGIANYVMPLQIGARDMSFPVMNQISLGLTATGAALIMISLVIAQFSTGSWAAYPPYTGLDFQPGPGPDYWIWTIILAGIGTTMSGINFAVTIYKERAPGMTLFRMPLFTWTMLCTSIIMIFALPPLTVAALMQAADRYLDFHFFTNDLGGNMMNYVNLFWLFGHPEVYLLVIPAYGVFSETIATFSGKRLFGYNSLVFATMAIAVLSFSVWLHHFFTMGQSANVNIAFGIASMCIAVPTGVKIYDWMATMYRGRIRMSVPMIYAIGFFYLFTVGGLTGVMLANPTISYQVHNTLFLVAHFHNVIIPGVVFGLMSGYFYWFPKAFGFRLHEGWGRAIALFWIFGFSFTFFPLYVLGFMGMPRRSVSYTNPAFEPWMMVALFGAGLIFAALVSLFIQLRVSIRDRENLAVPVGDPWNGRTLEWSTSSPPPHYNFAVPPTVEDRDDFADAKAKGRAYQEPDAYEDIEVPENTPIGMIICVFGTLLGFALVFYIWWLALVSAVVIVVAIIARTFNLSTTRTIPAAEVAEEHRAWLAQVRATKAVTREAETKSTNHGLAGLETAPSDGEPA</sequence>
<evidence type="ECO:0000256" key="13">
    <source>
        <dbReference type="ARBA" id="ARBA00023136"/>
    </source>
</evidence>
<comment type="caution">
    <text evidence="18">The sequence shown here is derived from an EMBL/GenBank/DDBJ whole genome shotgun (WGS) entry which is preliminary data.</text>
</comment>
<feature type="transmembrane region" description="Helical" evidence="16">
    <location>
        <begin position="430"/>
        <end position="455"/>
    </location>
</feature>
<dbReference type="GO" id="GO:0009060">
    <property type="term" value="P:aerobic respiration"/>
    <property type="evidence" value="ECO:0007669"/>
    <property type="project" value="InterPro"/>
</dbReference>
<keyword evidence="10 16" id="KW-1133">Transmembrane helix</keyword>
<dbReference type="GO" id="GO:0009486">
    <property type="term" value="F:cytochrome bo3 ubiquinol oxidase activity"/>
    <property type="evidence" value="ECO:0007669"/>
    <property type="project" value="TreeGrafter"/>
</dbReference>
<dbReference type="RefSeq" id="WP_132248743.1">
    <property type="nucleotide sequence ID" value="NZ_SLZU01000033.1"/>
</dbReference>
<gene>
    <name evidence="18" type="ORF">EDD52_1335</name>
</gene>
<keyword evidence="4" id="KW-1003">Cell membrane</keyword>
<proteinExistence type="inferred from homology"/>